<protein>
    <submittedName>
        <fullName evidence="2">Oxidoreductase family protein</fullName>
    </submittedName>
</protein>
<dbReference type="InterPro" id="IPR055080">
    <property type="entry name" value="Gal80p-like_C"/>
</dbReference>
<evidence type="ECO:0000313" key="3">
    <source>
        <dbReference type="Proteomes" id="UP000094444"/>
    </source>
</evidence>
<dbReference type="AlphaFoldDB" id="A0A2P5HIX8"/>
<dbReference type="OrthoDB" id="446809at2759"/>
<dbReference type="InParanoid" id="A0A2P5HIX8"/>
<name>A0A2P5HIX8_DIAHE</name>
<dbReference type="EMBL" id="MAVT02001745">
    <property type="protein sequence ID" value="POS70208.1"/>
    <property type="molecule type" value="Genomic_DNA"/>
</dbReference>
<reference evidence="2" key="1">
    <citation type="submission" date="2017-09" db="EMBL/GenBank/DDBJ databases">
        <title>Polyketide synthases of a Diaporthe helianthi virulent isolate.</title>
        <authorList>
            <person name="Baroncelli R."/>
        </authorList>
    </citation>
    <scope>NUCLEOTIDE SEQUENCE [LARGE SCALE GENOMIC DNA]</scope>
    <source>
        <strain evidence="2">7/96</strain>
    </source>
</reference>
<evidence type="ECO:0000313" key="2">
    <source>
        <dbReference type="EMBL" id="POS70208.1"/>
    </source>
</evidence>
<sequence length="167" mass="17692">MTSSSAVRVSTRTRPSIVRPSLEAGKAVFVEWPTASGYASALELTLSDPRGSAKGIVGLQGRVCPPVLKLKELIGSGRVGRVLSSEARVSANILPRDALPEGLAYFADRSIGGSPLTITYGHVIDYVHDVLCEWEGGTPASTMQIQRPCTLGYTDPGASTARRGKYC</sequence>
<accession>A0A2P5HIX8</accession>
<dbReference type="PANTHER" id="PTHR43708">
    <property type="entry name" value="CONSERVED EXPRESSED OXIDOREDUCTASE (EUROFUNG)"/>
    <property type="match status" value="1"/>
</dbReference>
<keyword evidence="3" id="KW-1185">Reference proteome</keyword>
<dbReference type="STRING" id="158607.A0A2P5HIX8"/>
<organism evidence="2 3">
    <name type="scientific">Diaporthe helianthi</name>
    <dbReference type="NCBI Taxonomy" id="158607"/>
    <lineage>
        <taxon>Eukaryota</taxon>
        <taxon>Fungi</taxon>
        <taxon>Dikarya</taxon>
        <taxon>Ascomycota</taxon>
        <taxon>Pezizomycotina</taxon>
        <taxon>Sordariomycetes</taxon>
        <taxon>Sordariomycetidae</taxon>
        <taxon>Diaporthales</taxon>
        <taxon>Diaporthaceae</taxon>
        <taxon>Diaporthe</taxon>
    </lineage>
</organism>
<dbReference type="InterPro" id="IPR051317">
    <property type="entry name" value="Gfo/Idh/MocA_oxidoreduct"/>
</dbReference>
<proteinExistence type="predicted"/>
<dbReference type="PANTHER" id="PTHR43708:SF1">
    <property type="entry name" value="GALACTOSE_LACTOSE METABOLISM REGULATORY PROTEIN GAL80"/>
    <property type="match status" value="1"/>
</dbReference>
<dbReference type="Proteomes" id="UP000094444">
    <property type="component" value="Unassembled WGS sequence"/>
</dbReference>
<dbReference type="InterPro" id="IPR036291">
    <property type="entry name" value="NAD(P)-bd_dom_sf"/>
</dbReference>
<feature type="domain" description="Gal80p-like C-terminal" evidence="1">
    <location>
        <begin position="65"/>
        <end position="132"/>
    </location>
</feature>
<dbReference type="Pfam" id="PF22685">
    <property type="entry name" value="Gal80p_C-like"/>
    <property type="match status" value="1"/>
</dbReference>
<gene>
    <name evidence="2" type="ORF">DHEL01_v211396</name>
</gene>
<dbReference type="Gene3D" id="3.30.360.10">
    <property type="entry name" value="Dihydrodipicolinate Reductase, domain 2"/>
    <property type="match status" value="1"/>
</dbReference>
<evidence type="ECO:0000259" key="1">
    <source>
        <dbReference type="Pfam" id="PF22685"/>
    </source>
</evidence>
<dbReference type="SUPFAM" id="SSF51735">
    <property type="entry name" value="NAD(P)-binding Rossmann-fold domains"/>
    <property type="match status" value="1"/>
</dbReference>
<comment type="caution">
    <text evidence="2">The sequence shown here is derived from an EMBL/GenBank/DDBJ whole genome shotgun (WGS) entry which is preliminary data.</text>
</comment>